<dbReference type="InParanoid" id="A0A316Z139"/>
<dbReference type="PANTHER" id="PTHR37948">
    <property type="entry name" value="ZGC:113208"/>
    <property type="match status" value="1"/>
</dbReference>
<feature type="compositionally biased region" description="Basic and acidic residues" evidence="1">
    <location>
        <begin position="66"/>
        <end position="116"/>
    </location>
</feature>
<organism evidence="2 3">
    <name type="scientific">Acaromyces ingoldii</name>
    <dbReference type="NCBI Taxonomy" id="215250"/>
    <lineage>
        <taxon>Eukaryota</taxon>
        <taxon>Fungi</taxon>
        <taxon>Dikarya</taxon>
        <taxon>Basidiomycota</taxon>
        <taxon>Ustilaginomycotina</taxon>
        <taxon>Exobasidiomycetes</taxon>
        <taxon>Exobasidiales</taxon>
        <taxon>Cryptobasidiaceae</taxon>
        <taxon>Acaromyces</taxon>
    </lineage>
</organism>
<gene>
    <name evidence="2" type="ORF">FA10DRAFT_264467</name>
</gene>
<dbReference type="Proteomes" id="UP000245768">
    <property type="component" value="Unassembled WGS sequence"/>
</dbReference>
<dbReference type="AlphaFoldDB" id="A0A316Z139"/>
<dbReference type="PANTHER" id="PTHR37948:SF1">
    <property type="entry name" value="BLL5189 PROTEIN"/>
    <property type="match status" value="1"/>
</dbReference>
<sequence>MDEDEDDYEKIRLENMRANAELMESLGLGSEKKPKPTSASLRARASKRSPSEMTPDAEPSRSSSRLADRPRRSYNESDTNKEMRKQMSQPKREKPPPREGFRKSARHAEGRKRYEEVDTDDSEGGDAWAPSSSREGSDEEGGSSKSRRVRRRRDAQPRGSIMHTNALSYTDVLKRLKNPTAPGGDPVGNGDPNAESDEEGNDFPRQPLPSREPPRDGKQGKGTLIFENANRHFRPNVTPEEMLRGGVFGGTAFRPYRSAVLHRKLESTDDLSEFPESWYAELDASHELTSPDYDPSVNRYGVKAGQTLEEWENNGWIKRQDPRGWWQWYFRFYLGRRSKDDARQIGRWQKACGPAGRFKRSLVSKIVRSHATWDDESVSPVVRQTLFHWAYELTESDYEDYLPDAS</sequence>
<dbReference type="EMBL" id="KZ819634">
    <property type="protein sequence ID" value="PWN93875.1"/>
    <property type="molecule type" value="Genomic_DNA"/>
</dbReference>
<name>A0A316Z139_9BASI</name>
<protein>
    <submittedName>
        <fullName evidence="2">Uncharacterized protein</fullName>
    </submittedName>
</protein>
<dbReference type="RefSeq" id="XP_025381073.1">
    <property type="nucleotide sequence ID" value="XM_025520657.1"/>
</dbReference>
<reference evidence="2 3" key="1">
    <citation type="journal article" date="2018" name="Mol. Biol. Evol.">
        <title>Broad Genomic Sampling Reveals a Smut Pathogenic Ancestry of the Fungal Clade Ustilaginomycotina.</title>
        <authorList>
            <person name="Kijpornyongpan T."/>
            <person name="Mondo S.J."/>
            <person name="Barry K."/>
            <person name="Sandor L."/>
            <person name="Lee J."/>
            <person name="Lipzen A."/>
            <person name="Pangilinan J."/>
            <person name="LaButti K."/>
            <person name="Hainaut M."/>
            <person name="Henrissat B."/>
            <person name="Grigoriev I.V."/>
            <person name="Spatafora J.W."/>
            <person name="Aime M.C."/>
        </authorList>
    </citation>
    <scope>NUCLEOTIDE SEQUENCE [LARGE SCALE GENOMIC DNA]</scope>
    <source>
        <strain evidence="2 3">MCA 4198</strain>
    </source>
</reference>
<proteinExistence type="predicted"/>
<keyword evidence="3" id="KW-1185">Reference proteome</keyword>
<feature type="region of interest" description="Disordered" evidence="1">
    <location>
        <begin position="22"/>
        <end position="222"/>
    </location>
</feature>
<evidence type="ECO:0000313" key="2">
    <source>
        <dbReference type="EMBL" id="PWN93875.1"/>
    </source>
</evidence>
<dbReference type="STRING" id="215250.A0A316Z139"/>
<dbReference type="OrthoDB" id="4850at2759"/>
<evidence type="ECO:0000256" key="1">
    <source>
        <dbReference type="SAM" id="MobiDB-lite"/>
    </source>
</evidence>
<dbReference type="GeneID" id="37042573"/>
<evidence type="ECO:0000313" key="3">
    <source>
        <dbReference type="Proteomes" id="UP000245768"/>
    </source>
</evidence>
<feature type="compositionally biased region" description="Low complexity" evidence="1">
    <location>
        <begin position="182"/>
        <end position="193"/>
    </location>
</feature>
<accession>A0A316Z139</accession>